<evidence type="ECO:0000313" key="1">
    <source>
        <dbReference type="EMBL" id="ETV97328.1"/>
    </source>
</evidence>
<dbReference type="RefSeq" id="XP_008874036.1">
    <property type="nucleotide sequence ID" value="XM_008875814.1"/>
</dbReference>
<dbReference type="Gene3D" id="3.30.420.10">
    <property type="entry name" value="Ribonuclease H-like superfamily/Ribonuclease H"/>
    <property type="match status" value="1"/>
</dbReference>
<dbReference type="PANTHER" id="PTHR47169">
    <property type="entry name" value="OS01G0541250 PROTEIN"/>
    <property type="match status" value="1"/>
</dbReference>
<sequence length="183" mass="21486">MSFVRQDMELDELLNYVHIDEKWFYLTKTSRTYYLVPGESEPERKCKSKRFLTKVMFLTAVAQPRFNEDDGTWWTGNIGTWSFVETVLAQRTSSNRHAGTPETKPLVVTKDVYRSFLINKVLPAVVKVWPQSNIPIIIQHYNARAHSLQHRKSARSIDELVMHVLEAFDEYPYDRLDKTFLTL</sequence>
<dbReference type="AlphaFoldDB" id="A0A024TTF7"/>
<dbReference type="InterPro" id="IPR036397">
    <property type="entry name" value="RNaseH_sf"/>
</dbReference>
<dbReference type="OrthoDB" id="73883at2759"/>
<dbReference type="eggNOG" id="ENOG502QQNW">
    <property type="taxonomic scope" value="Eukaryota"/>
</dbReference>
<accession>A0A024TTF7</accession>
<dbReference type="EMBL" id="KI913973">
    <property type="protein sequence ID" value="ETV97328.1"/>
    <property type="molecule type" value="Genomic_DNA"/>
</dbReference>
<name>A0A024TTF7_9STRA</name>
<dbReference type="VEuPathDB" id="FungiDB:H310_09668"/>
<protein>
    <recommendedName>
        <fullName evidence="2">DDE-1 domain-containing protein</fullName>
    </recommendedName>
</protein>
<reference evidence="1" key="1">
    <citation type="submission" date="2013-12" db="EMBL/GenBank/DDBJ databases">
        <title>The Genome Sequence of Aphanomyces invadans NJM9701.</title>
        <authorList>
            <consortium name="The Broad Institute Genomics Platform"/>
            <person name="Russ C."/>
            <person name="Tyler B."/>
            <person name="van West P."/>
            <person name="Dieguez-Uribeondo J."/>
            <person name="Young S.K."/>
            <person name="Zeng Q."/>
            <person name="Gargeya S."/>
            <person name="Fitzgerald M."/>
            <person name="Abouelleil A."/>
            <person name="Alvarado L."/>
            <person name="Chapman S.B."/>
            <person name="Gainer-Dewar J."/>
            <person name="Goldberg J."/>
            <person name="Griggs A."/>
            <person name="Gujja S."/>
            <person name="Hansen M."/>
            <person name="Howarth C."/>
            <person name="Imamovic A."/>
            <person name="Ireland A."/>
            <person name="Larimer J."/>
            <person name="McCowan C."/>
            <person name="Murphy C."/>
            <person name="Pearson M."/>
            <person name="Poon T.W."/>
            <person name="Priest M."/>
            <person name="Roberts A."/>
            <person name="Saif S."/>
            <person name="Shea T."/>
            <person name="Sykes S."/>
            <person name="Wortman J."/>
            <person name="Nusbaum C."/>
            <person name="Birren B."/>
        </authorList>
    </citation>
    <scope>NUCLEOTIDE SEQUENCE [LARGE SCALE GENOMIC DNA]</scope>
    <source>
        <strain evidence="1">NJM9701</strain>
    </source>
</reference>
<dbReference type="GeneID" id="20086718"/>
<organism evidence="1">
    <name type="scientific">Aphanomyces invadans</name>
    <dbReference type="NCBI Taxonomy" id="157072"/>
    <lineage>
        <taxon>Eukaryota</taxon>
        <taxon>Sar</taxon>
        <taxon>Stramenopiles</taxon>
        <taxon>Oomycota</taxon>
        <taxon>Saprolegniomycetes</taxon>
        <taxon>Saprolegniales</taxon>
        <taxon>Verrucalvaceae</taxon>
        <taxon>Aphanomyces</taxon>
    </lineage>
</organism>
<proteinExistence type="predicted"/>
<dbReference type="GO" id="GO:0003676">
    <property type="term" value="F:nucleic acid binding"/>
    <property type="evidence" value="ECO:0007669"/>
    <property type="project" value="InterPro"/>
</dbReference>
<evidence type="ECO:0008006" key="2">
    <source>
        <dbReference type="Google" id="ProtNLM"/>
    </source>
</evidence>
<gene>
    <name evidence="1" type="ORF">H310_09668</name>
</gene>